<comment type="caution">
    <text evidence="2">The sequence shown here is derived from an EMBL/GenBank/DDBJ whole genome shotgun (WGS) entry which is preliminary data.</text>
</comment>
<gene>
    <name evidence="2" type="ORF">THAOC_35586</name>
</gene>
<feature type="region of interest" description="Disordered" evidence="1">
    <location>
        <begin position="297"/>
        <end position="318"/>
    </location>
</feature>
<evidence type="ECO:0000313" key="3">
    <source>
        <dbReference type="Proteomes" id="UP000266841"/>
    </source>
</evidence>
<sequence length="318" mass="35909">MAVCCSELRACGVAADPSFNGNKQHQQHYNRRLSKPRATCPAMHGQRDSTMDQWRYRHRPNPKAGIIARVEDFGIEPSAKTEGDECSSPRDSFGRPLLKSSEDDIFAEVPRKGSNMTATDTIGDNQPTARPPTFVPKAFTWSTITAGPKTKEEAEESRAREARGKAVYEELMRHPANQKRAAYQSLKFDPPTFALKGQTTSQHVQPAAIESRPQRTPEEEQAYQDEVYADLHGPQALLKRKREEQQERENPGSSKSKRLYQPALQNGWKITVEDAEDFLEFCDTLLANRMAKWEQDENGALLPILKKAKPDEEKKKDA</sequence>
<keyword evidence="3" id="KW-1185">Reference proteome</keyword>
<feature type="region of interest" description="Disordered" evidence="1">
    <location>
        <begin position="32"/>
        <end position="51"/>
    </location>
</feature>
<evidence type="ECO:0000313" key="2">
    <source>
        <dbReference type="EMBL" id="EJK45782.1"/>
    </source>
</evidence>
<evidence type="ECO:0000256" key="1">
    <source>
        <dbReference type="SAM" id="MobiDB-lite"/>
    </source>
</evidence>
<name>K0RGV0_THAOC</name>
<feature type="compositionally biased region" description="Basic and acidic residues" evidence="1">
    <location>
        <begin position="241"/>
        <end position="250"/>
    </location>
</feature>
<accession>K0RGV0</accession>
<feature type="region of interest" description="Disordered" evidence="1">
    <location>
        <begin position="191"/>
        <end position="261"/>
    </location>
</feature>
<organism evidence="2 3">
    <name type="scientific">Thalassiosira oceanica</name>
    <name type="common">Marine diatom</name>
    <dbReference type="NCBI Taxonomy" id="159749"/>
    <lineage>
        <taxon>Eukaryota</taxon>
        <taxon>Sar</taxon>
        <taxon>Stramenopiles</taxon>
        <taxon>Ochrophyta</taxon>
        <taxon>Bacillariophyta</taxon>
        <taxon>Coscinodiscophyceae</taxon>
        <taxon>Thalassiosirophycidae</taxon>
        <taxon>Thalassiosirales</taxon>
        <taxon>Thalassiosiraceae</taxon>
        <taxon>Thalassiosira</taxon>
    </lineage>
</organism>
<reference evidence="2 3" key="1">
    <citation type="journal article" date="2012" name="Genome Biol.">
        <title>Genome and low-iron response of an oceanic diatom adapted to chronic iron limitation.</title>
        <authorList>
            <person name="Lommer M."/>
            <person name="Specht M."/>
            <person name="Roy A.S."/>
            <person name="Kraemer L."/>
            <person name="Andreson R."/>
            <person name="Gutowska M.A."/>
            <person name="Wolf J."/>
            <person name="Bergner S.V."/>
            <person name="Schilhabel M.B."/>
            <person name="Klostermeier U.C."/>
            <person name="Beiko R.G."/>
            <person name="Rosenstiel P."/>
            <person name="Hippler M."/>
            <person name="Laroche J."/>
        </authorList>
    </citation>
    <scope>NUCLEOTIDE SEQUENCE [LARGE SCALE GENOMIC DNA]</scope>
    <source>
        <strain evidence="2 3">CCMP1005</strain>
    </source>
</reference>
<protein>
    <submittedName>
        <fullName evidence="2">Uncharacterized protein</fullName>
    </submittedName>
</protein>
<dbReference type="EMBL" id="AGNL01048245">
    <property type="protein sequence ID" value="EJK45782.1"/>
    <property type="molecule type" value="Genomic_DNA"/>
</dbReference>
<feature type="compositionally biased region" description="Basic and acidic residues" evidence="1">
    <location>
        <begin position="149"/>
        <end position="162"/>
    </location>
</feature>
<feature type="compositionally biased region" description="Basic and acidic residues" evidence="1">
    <location>
        <begin position="308"/>
        <end position="318"/>
    </location>
</feature>
<dbReference type="Proteomes" id="UP000266841">
    <property type="component" value="Unassembled WGS sequence"/>
</dbReference>
<dbReference type="AlphaFoldDB" id="K0RGV0"/>
<proteinExistence type="predicted"/>
<feature type="region of interest" description="Disordered" evidence="1">
    <location>
        <begin position="78"/>
        <end position="162"/>
    </location>
</feature>
<feature type="compositionally biased region" description="Polar residues" evidence="1">
    <location>
        <begin position="114"/>
        <end position="128"/>
    </location>
</feature>